<feature type="chain" id="PRO_5006919173" evidence="1">
    <location>
        <begin position="22"/>
        <end position="108"/>
    </location>
</feature>
<keyword evidence="3" id="KW-1185">Reference proteome</keyword>
<evidence type="ECO:0000256" key="1">
    <source>
        <dbReference type="SAM" id="SignalP"/>
    </source>
</evidence>
<name>A0A0W0ZXV9_9GAMM</name>
<feature type="signal peptide" evidence="1">
    <location>
        <begin position="1"/>
        <end position="21"/>
    </location>
</feature>
<dbReference type="AlphaFoldDB" id="A0A0W0ZXV9"/>
<proteinExistence type="predicted"/>
<reference evidence="2 3" key="1">
    <citation type="submission" date="2015-11" db="EMBL/GenBank/DDBJ databases">
        <title>Genomic analysis of 38 Legionella species identifies large and diverse effector repertoires.</title>
        <authorList>
            <person name="Burstein D."/>
            <person name="Amaro F."/>
            <person name="Zusman T."/>
            <person name="Lifshitz Z."/>
            <person name="Cohen O."/>
            <person name="Gilbert J.A."/>
            <person name="Pupko T."/>
            <person name="Shuman H.A."/>
            <person name="Segal G."/>
        </authorList>
    </citation>
    <scope>NUCLEOTIDE SEQUENCE [LARGE SCALE GENOMIC DNA]</scope>
    <source>
        <strain evidence="2 3">ATCC 49180</strain>
    </source>
</reference>
<dbReference type="OrthoDB" id="5657057at2"/>
<evidence type="ECO:0000313" key="3">
    <source>
        <dbReference type="Proteomes" id="UP000054693"/>
    </source>
</evidence>
<dbReference type="Proteomes" id="UP000054693">
    <property type="component" value="Unassembled WGS sequence"/>
</dbReference>
<sequence length="108" mass="11728">MKVVKSLVVAGLMLGAVGANATITDKDVRDFQNKFGSGLTTKQLNQISKFANERGMDMKTAINSMKTKSKGNGLSLKTAGAFCCWNVSGQYGNHYWYQGADYCMPSCQ</sequence>
<dbReference type="PATRIC" id="fig|40335.7.peg.1871"/>
<gene>
    <name evidence="2" type="ORF">Ltuc_1761</name>
</gene>
<accession>A0A0W0ZXV9</accession>
<keyword evidence="1" id="KW-0732">Signal</keyword>
<comment type="caution">
    <text evidence="2">The sequence shown here is derived from an EMBL/GenBank/DDBJ whole genome shotgun (WGS) entry which is preliminary data.</text>
</comment>
<dbReference type="RefSeq" id="WP_058520904.1">
    <property type="nucleotide sequence ID" value="NZ_CAAAIP010000009.1"/>
</dbReference>
<protein>
    <submittedName>
        <fullName evidence="2">Uncharacterized protein</fullName>
    </submittedName>
</protein>
<evidence type="ECO:0000313" key="2">
    <source>
        <dbReference type="EMBL" id="KTD73914.1"/>
    </source>
</evidence>
<organism evidence="2 3">
    <name type="scientific">Legionella tucsonensis</name>
    <dbReference type="NCBI Taxonomy" id="40335"/>
    <lineage>
        <taxon>Bacteria</taxon>
        <taxon>Pseudomonadati</taxon>
        <taxon>Pseudomonadota</taxon>
        <taxon>Gammaproteobacteria</taxon>
        <taxon>Legionellales</taxon>
        <taxon>Legionellaceae</taxon>
        <taxon>Legionella</taxon>
    </lineage>
</organism>
<dbReference type="EMBL" id="LNZA01000001">
    <property type="protein sequence ID" value="KTD73914.1"/>
    <property type="molecule type" value="Genomic_DNA"/>
</dbReference>